<feature type="transmembrane region" description="Helical" evidence="1">
    <location>
        <begin position="6"/>
        <end position="27"/>
    </location>
</feature>
<reference evidence="2 3" key="1">
    <citation type="submission" date="2015-09" db="EMBL/GenBank/DDBJ databases">
        <authorList>
            <consortium name="Pathogen Informatics"/>
        </authorList>
    </citation>
    <scope>NUCLEOTIDE SEQUENCE [LARGE SCALE GENOMIC DNA]</scope>
    <source>
        <strain evidence="2 3">2789STDY5608849</strain>
    </source>
</reference>
<gene>
    <name evidence="2" type="ORF">ERS852406_01959</name>
</gene>
<dbReference type="InterPro" id="IPR010540">
    <property type="entry name" value="CmpB_TMEM229"/>
</dbReference>
<feature type="transmembrane region" description="Helical" evidence="1">
    <location>
        <begin position="336"/>
        <end position="354"/>
    </location>
</feature>
<evidence type="ECO:0000313" key="2">
    <source>
        <dbReference type="EMBL" id="CUO43679.1"/>
    </source>
</evidence>
<dbReference type="Proteomes" id="UP000095706">
    <property type="component" value="Unassembled WGS sequence"/>
</dbReference>
<feature type="transmembrane region" description="Helical" evidence="1">
    <location>
        <begin position="375"/>
        <end position="396"/>
    </location>
</feature>
<evidence type="ECO:0000313" key="3">
    <source>
        <dbReference type="Proteomes" id="UP000095706"/>
    </source>
</evidence>
<evidence type="ECO:0000256" key="1">
    <source>
        <dbReference type="SAM" id="Phobius"/>
    </source>
</evidence>
<dbReference type="Pfam" id="PF06541">
    <property type="entry name" value="ABC_trans_CmpB"/>
    <property type="match status" value="2"/>
</dbReference>
<feature type="transmembrane region" description="Helical" evidence="1">
    <location>
        <begin position="296"/>
        <end position="316"/>
    </location>
</feature>
<keyword evidence="1" id="KW-1133">Transmembrane helix</keyword>
<dbReference type="RefSeq" id="WP_055227897.1">
    <property type="nucleotide sequence ID" value="NZ_CAXSRP010000009.1"/>
</dbReference>
<feature type="transmembrane region" description="Helical" evidence="1">
    <location>
        <begin position="149"/>
        <end position="167"/>
    </location>
</feature>
<proteinExistence type="predicted"/>
<accession>A0A174F4K9</accession>
<sequence>MNYTIYDYLGLFFFYAFLGWLLETSVAAIRKKHMVNRGFLNGPLCAIYGITAVFMTRYLYELQSSPVFLFLGCMIIATAVEWLAGHALERIGHGKWWDYSNKKWNMDGYICLQYSVLWGILGLLAMKIGNRLCFTVLHSIPAGFLHITSWILFGILIVDAVGSYAVLHHITKKMPRISAMNDQIDAFTRRLSVRVYRYLERRVERAYPAVQPVSEKKEKTETGVFAEGCSFYKIVLLFIIGAFLGDITETIFCRITAGVWMSRSSLVWGPFSIVWGLAIALATWFLYNYRDRSDGFLFAFGTFLGGAYEYICSVFTEIVFGKVFWDYSDIPFNLGGRINLLYCFFWGIAAVVWLKKFYPVISRWIEKIPMKFGEIITWILIVFMVANMLVSTLALARYDERAHQKPAANAIEQTIDAHFPDARMEKIYPNAKAIN</sequence>
<organism evidence="2 3">
    <name type="scientific">Fusicatenibacter saccharivorans</name>
    <dbReference type="NCBI Taxonomy" id="1150298"/>
    <lineage>
        <taxon>Bacteria</taxon>
        <taxon>Bacillati</taxon>
        <taxon>Bacillota</taxon>
        <taxon>Clostridia</taxon>
        <taxon>Lachnospirales</taxon>
        <taxon>Lachnospiraceae</taxon>
        <taxon>Fusicatenibacter</taxon>
    </lineage>
</organism>
<feature type="transmembrane region" description="Helical" evidence="1">
    <location>
        <begin position="265"/>
        <end position="287"/>
    </location>
</feature>
<feature type="transmembrane region" description="Helical" evidence="1">
    <location>
        <begin position="109"/>
        <end position="129"/>
    </location>
</feature>
<keyword evidence="1" id="KW-0812">Transmembrane</keyword>
<feature type="transmembrane region" description="Helical" evidence="1">
    <location>
        <begin position="66"/>
        <end position="88"/>
    </location>
</feature>
<protein>
    <submittedName>
        <fullName evidence="2">Predicted membrane protein</fullName>
    </submittedName>
</protein>
<feature type="transmembrane region" description="Helical" evidence="1">
    <location>
        <begin position="224"/>
        <end position="245"/>
    </location>
</feature>
<name>A0A174F4K9_9FIRM</name>
<keyword evidence="1" id="KW-0472">Membrane</keyword>
<dbReference type="AlphaFoldDB" id="A0A174F4K9"/>
<dbReference type="EMBL" id="CYYV01000009">
    <property type="protein sequence ID" value="CUO43679.1"/>
    <property type="molecule type" value="Genomic_DNA"/>
</dbReference>
<feature type="transmembrane region" description="Helical" evidence="1">
    <location>
        <begin position="39"/>
        <end position="60"/>
    </location>
</feature>